<proteinExistence type="predicted"/>
<dbReference type="RefSeq" id="XP_007690379.1">
    <property type="nucleotide sequence ID" value="XM_007692189.1"/>
</dbReference>
<dbReference type="Proteomes" id="UP000054032">
    <property type="component" value="Unassembled WGS sequence"/>
</dbReference>
<sequence length="82" mass="9335">TPSPSRPTPSPTTATTKSREPETHFSSDGADTHGPHCYTYFFLSRREKKQNKSRCKECVNMYCKTLIGFHFLSIELKQLPPS</sequence>
<feature type="compositionally biased region" description="Pro residues" evidence="1">
    <location>
        <begin position="1"/>
        <end position="10"/>
    </location>
</feature>
<feature type="compositionally biased region" description="Basic and acidic residues" evidence="1">
    <location>
        <begin position="17"/>
        <end position="34"/>
    </location>
</feature>
<keyword evidence="3" id="KW-1185">Reference proteome</keyword>
<gene>
    <name evidence="2" type="ORF">COCMIDRAFT_101755</name>
</gene>
<dbReference type="GeneID" id="19117926"/>
<reference evidence="2 3" key="1">
    <citation type="journal article" date="2013" name="PLoS Genet.">
        <title>Comparative genome structure, secondary metabolite, and effector coding capacity across Cochliobolus pathogens.</title>
        <authorList>
            <person name="Condon B.J."/>
            <person name="Leng Y."/>
            <person name="Wu D."/>
            <person name="Bushley K.E."/>
            <person name="Ohm R.A."/>
            <person name="Otillar R."/>
            <person name="Martin J."/>
            <person name="Schackwitz W."/>
            <person name="Grimwood J."/>
            <person name="MohdZainudin N."/>
            <person name="Xue C."/>
            <person name="Wang R."/>
            <person name="Manning V.A."/>
            <person name="Dhillon B."/>
            <person name="Tu Z.J."/>
            <person name="Steffenson B.J."/>
            <person name="Salamov A."/>
            <person name="Sun H."/>
            <person name="Lowry S."/>
            <person name="LaButti K."/>
            <person name="Han J."/>
            <person name="Copeland A."/>
            <person name="Lindquist E."/>
            <person name="Barry K."/>
            <person name="Schmutz J."/>
            <person name="Baker S.E."/>
            <person name="Ciuffetti L.M."/>
            <person name="Grigoriev I.V."/>
            <person name="Zhong S."/>
            <person name="Turgeon B.G."/>
        </authorList>
    </citation>
    <scope>NUCLEOTIDE SEQUENCE [LARGE SCALE GENOMIC DNA]</scope>
    <source>
        <strain evidence="2 3">ATCC 44560</strain>
    </source>
</reference>
<dbReference type="HOGENOM" id="CLU_2564546_0_0_1"/>
<feature type="region of interest" description="Disordered" evidence="1">
    <location>
        <begin position="1"/>
        <end position="35"/>
    </location>
</feature>
<dbReference type="EMBL" id="KI964039">
    <property type="protein sequence ID" value="EUC43130.1"/>
    <property type="molecule type" value="Genomic_DNA"/>
</dbReference>
<accession>W6YZU7</accession>
<organism evidence="2 3">
    <name type="scientific">Bipolaris oryzae ATCC 44560</name>
    <dbReference type="NCBI Taxonomy" id="930090"/>
    <lineage>
        <taxon>Eukaryota</taxon>
        <taxon>Fungi</taxon>
        <taxon>Dikarya</taxon>
        <taxon>Ascomycota</taxon>
        <taxon>Pezizomycotina</taxon>
        <taxon>Dothideomycetes</taxon>
        <taxon>Pleosporomycetidae</taxon>
        <taxon>Pleosporales</taxon>
        <taxon>Pleosporineae</taxon>
        <taxon>Pleosporaceae</taxon>
        <taxon>Bipolaris</taxon>
    </lineage>
</organism>
<dbReference type="KEGG" id="bor:COCMIDRAFT_101755"/>
<protein>
    <submittedName>
        <fullName evidence="2">Uncharacterized protein</fullName>
    </submittedName>
</protein>
<evidence type="ECO:0000256" key="1">
    <source>
        <dbReference type="SAM" id="MobiDB-lite"/>
    </source>
</evidence>
<evidence type="ECO:0000313" key="2">
    <source>
        <dbReference type="EMBL" id="EUC43130.1"/>
    </source>
</evidence>
<name>W6YZU7_COCMI</name>
<evidence type="ECO:0000313" key="3">
    <source>
        <dbReference type="Proteomes" id="UP000054032"/>
    </source>
</evidence>
<dbReference type="AlphaFoldDB" id="W6YZU7"/>
<feature type="non-terminal residue" evidence="2">
    <location>
        <position position="1"/>
    </location>
</feature>